<sequence length="203" mass="20600">MEFTGEHVIPAPVDKVWAGLNDPEVLRRSIPGCTEMLRTGENEFTASVAARVGPVTATFKGKVELTDIDPPRGYTLSGRGQGGPAGFAKGSARILLADEGDGTRLSYTADVDIGGKLASVGGRLIQGVARKNADDFFSAFSDVVTGKAPRPEAQAAGVAAPAGALAGAGTVAGGHIPLIDRVAWLIVGIALGIAGSILLGGIR</sequence>
<dbReference type="Gene3D" id="3.30.530.20">
    <property type="match status" value="1"/>
</dbReference>
<feature type="transmembrane region" description="Helical" evidence="1">
    <location>
        <begin position="182"/>
        <end position="202"/>
    </location>
</feature>
<proteinExistence type="predicted"/>
<dbReference type="SUPFAM" id="SSF55961">
    <property type="entry name" value="Bet v1-like"/>
    <property type="match status" value="1"/>
</dbReference>
<evidence type="ECO:0000313" key="2">
    <source>
        <dbReference type="EMBL" id="MCX2721134.1"/>
    </source>
</evidence>
<dbReference type="InterPro" id="IPR023393">
    <property type="entry name" value="START-like_dom_sf"/>
</dbReference>
<keyword evidence="1" id="KW-1133">Transmembrane helix</keyword>
<evidence type="ECO:0000256" key="1">
    <source>
        <dbReference type="SAM" id="Phobius"/>
    </source>
</evidence>
<protein>
    <submittedName>
        <fullName evidence="2">Carbon monoxide dehydrogenase subunit G</fullName>
    </submittedName>
</protein>
<keyword evidence="1" id="KW-0812">Transmembrane</keyword>
<dbReference type="CDD" id="cd05018">
    <property type="entry name" value="CoxG"/>
    <property type="match status" value="1"/>
</dbReference>
<dbReference type="PANTHER" id="PTHR38588:SF1">
    <property type="entry name" value="BLL0334 PROTEIN"/>
    <property type="match status" value="1"/>
</dbReference>
<dbReference type="Pfam" id="PF06240">
    <property type="entry name" value="COXG"/>
    <property type="match status" value="1"/>
</dbReference>
<dbReference type="EMBL" id="JAPEVI010000001">
    <property type="protein sequence ID" value="MCX2721134.1"/>
    <property type="molecule type" value="Genomic_DNA"/>
</dbReference>
<gene>
    <name evidence="2" type="ORF">ON753_01740</name>
</gene>
<dbReference type="Proteomes" id="UP001300261">
    <property type="component" value="Unassembled WGS sequence"/>
</dbReference>
<accession>A0ABT3QW30</accession>
<dbReference type="RefSeq" id="WP_265960830.1">
    <property type="nucleotide sequence ID" value="NZ_JAPEVI010000001.1"/>
</dbReference>
<name>A0ABT3QW30_9HYPH</name>
<dbReference type="InterPro" id="IPR010419">
    <property type="entry name" value="CO_DH_gsu"/>
</dbReference>
<reference evidence="2 3" key="1">
    <citation type="journal article" date="2016" name="Int. J. Syst. Evol. Microbiol.">
        <title>Labrenzia salina sp. nov., isolated from the rhizosphere of the halophyte Arthrocnemum macrostachyum.</title>
        <authorList>
            <person name="Camacho M."/>
            <person name="Redondo-Gomez S."/>
            <person name="Rodriguez-Llorente I."/>
            <person name="Rohde M."/>
            <person name="Sproer C."/>
            <person name="Schumann P."/>
            <person name="Klenk H.P."/>
            <person name="Montero-Calasanz M.D.C."/>
        </authorList>
    </citation>
    <scope>NUCLEOTIDE SEQUENCE [LARGE SCALE GENOMIC DNA]</scope>
    <source>
        <strain evidence="2 3">DSM 29163</strain>
    </source>
</reference>
<keyword evidence="1" id="KW-0472">Membrane</keyword>
<dbReference type="PANTHER" id="PTHR38588">
    <property type="entry name" value="BLL0334 PROTEIN"/>
    <property type="match status" value="1"/>
</dbReference>
<comment type="caution">
    <text evidence="2">The sequence shown here is derived from an EMBL/GenBank/DDBJ whole genome shotgun (WGS) entry which is preliminary data.</text>
</comment>
<keyword evidence="3" id="KW-1185">Reference proteome</keyword>
<evidence type="ECO:0000313" key="3">
    <source>
        <dbReference type="Proteomes" id="UP001300261"/>
    </source>
</evidence>
<organism evidence="2 3">
    <name type="scientific">Roseibium salinum</name>
    <dbReference type="NCBI Taxonomy" id="1604349"/>
    <lineage>
        <taxon>Bacteria</taxon>
        <taxon>Pseudomonadati</taxon>
        <taxon>Pseudomonadota</taxon>
        <taxon>Alphaproteobacteria</taxon>
        <taxon>Hyphomicrobiales</taxon>
        <taxon>Stappiaceae</taxon>
        <taxon>Roseibium</taxon>
    </lineage>
</organism>